<keyword evidence="3 6" id="KW-0326">Glycosidase</keyword>
<keyword evidence="6" id="KW-0858">Xylan degradation</keyword>
<gene>
    <name evidence="6" type="ORF">MNB_SV-9-1179</name>
</gene>
<dbReference type="AlphaFoldDB" id="A0A1W1C001"/>
<proteinExistence type="predicted"/>
<dbReference type="PANTHER" id="PTHR22298">
    <property type="entry name" value="ENDO-1,4-BETA-GLUCANASE"/>
    <property type="match status" value="1"/>
</dbReference>
<evidence type="ECO:0000259" key="5">
    <source>
        <dbReference type="Pfam" id="PF00759"/>
    </source>
</evidence>
<dbReference type="InterPro" id="IPR001701">
    <property type="entry name" value="Glyco_hydro_9"/>
</dbReference>
<evidence type="ECO:0000256" key="4">
    <source>
        <dbReference type="ARBA" id="ARBA00023326"/>
    </source>
</evidence>
<dbReference type="InterPro" id="IPR033126">
    <property type="entry name" value="Glyco_hydro_9_Asp/Glu_AS"/>
</dbReference>
<dbReference type="InterPro" id="IPR012341">
    <property type="entry name" value="6hp_glycosidase-like_sf"/>
</dbReference>
<evidence type="ECO:0000256" key="1">
    <source>
        <dbReference type="ARBA" id="ARBA00022801"/>
    </source>
</evidence>
<dbReference type="InterPro" id="IPR018221">
    <property type="entry name" value="Glyco_hydro_9_His_AS"/>
</dbReference>
<evidence type="ECO:0000313" key="6">
    <source>
        <dbReference type="EMBL" id="SFV59075.1"/>
    </source>
</evidence>
<dbReference type="Pfam" id="PF00759">
    <property type="entry name" value="Glyco_hydro_9"/>
    <property type="match status" value="1"/>
</dbReference>
<keyword evidence="2" id="KW-0119">Carbohydrate metabolism</keyword>
<dbReference type="EMBL" id="FPHG01000037">
    <property type="protein sequence ID" value="SFV59075.1"/>
    <property type="molecule type" value="Genomic_DNA"/>
</dbReference>
<evidence type="ECO:0000256" key="2">
    <source>
        <dbReference type="ARBA" id="ARBA00023277"/>
    </source>
</evidence>
<dbReference type="SUPFAM" id="SSF48208">
    <property type="entry name" value="Six-hairpin glycosidases"/>
    <property type="match status" value="1"/>
</dbReference>
<sequence length="299" mass="32736">MTMARPTYTCDSSLKCSEVAGEMVASFASGAIVMASDMQYASTLIDKAKKVYSYAKAYQGNNGYTATEGAYSSHSGYKDELAWAGVWLYLATNEVTYLNDAKNFIKSAGDGTYWGHNWDNVTNGTNLLLYKITGDSQYKTKLDQHFKYWQSGITYTTGGLAFLDKWGSLRYSSTTAFLALVYAKELSSGTQYSSLISFAKGQIDYILGDNPRNSSYIIGFGENPPINPHHRASHNSTTHSINSPTNNEFILKGALVGGPKSANDFDYKDDRRDYIANEVATDYNAGFTGALAGLIELGD</sequence>
<name>A0A1W1C001_9ZZZZ</name>
<dbReference type="EC" id="3.2.1.8" evidence="6"/>
<protein>
    <submittedName>
        <fullName evidence="6">Endo-1,4-beta-xylanase A</fullName>
        <ecNumber evidence="6">3.2.1.8</ecNumber>
    </submittedName>
</protein>
<dbReference type="PROSITE" id="PS00592">
    <property type="entry name" value="GH9_2"/>
    <property type="match status" value="1"/>
</dbReference>
<keyword evidence="1 6" id="KW-0378">Hydrolase</keyword>
<dbReference type="GO" id="GO:0031176">
    <property type="term" value="F:endo-1,4-beta-xylanase activity"/>
    <property type="evidence" value="ECO:0007669"/>
    <property type="project" value="UniProtKB-EC"/>
</dbReference>
<feature type="domain" description="Glycoside hydrolase family 9" evidence="5">
    <location>
        <begin position="1"/>
        <end position="291"/>
    </location>
</feature>
<organism evidence="6">
    <name type="scientific">hydrothermal vent metagenome</name>
    <dbReference type="NCBI Taxonomy" id="652676"/>
    <lineage>
        <taxon>unclassified sequences</taxon>
        <taxon>metagenomes</taxon>
        <taxon>ecological metagenomes</taxon>
    </lineage>
</organism>
<dbReference type="GO" id="GO:0045493">
    <property type="term" value="P:xylan catabolic process"/>
    <property type="evidence" value="ECO:0007669"/>
    <property type="project" value="UniProtKB-KW"/>
</dbReference>
<dbReference type="InterPro" id="IPR008928">
    <property type="entry name" value="6-hairpin_glycosidase_sf"/>
</dbReference>
<dbReference type="Gene3D" id="1.50.10.10">
    <property type="match status" value="1"/>
</dbReference>
<keyword evidence="4" id="KW-0624">Polysaccharide degradation</keyword>
<accession>A0A1W1C001</accession>
<reference evidence="6" key="1">
    <citation type="submission" date="2016-10" db="EMBL/GenBank/DDBJ databases">
        <authorList>
            <person name="de Groot N.N."/>
        </authorList>
    </citation>
    <scope>NUCLEOTIDE SEQUENCE</scope>
</reference>
<evidence type="ECO:0000256" key="3">
    <source>
        <dbReference type="ARBA" id="ARBA00023295"/>
    </source>
</evidence>
<dbReference type="PROSITE" id="PS00698">
    <property type="entry name" value="GH9_3"/>
    <property type="match status" value="1"/>
</dbReference>